<dbReference type="Gene3D" id="3.30.420.10">
    <property type="entry name" value="Ribonuclease H-like superfamily/Ribonuclease H"/>
    <property type="match status" value="1"/>
</dbReference>
<feature type="domain" description="Insertion element IS150 protein InsJ-like helix-turn-helix" evidence="1">
    <location>
        <begin position="11"/>
        <end position="59"/>
    </location>
</feature>
<dbReference type="GO" id="GO:0003676">
    <property type="term" value="F:nucleic acid binding"/>
    <property type="evidence" value="ECO:0007669"/>
    <property type="project" value="InterPro"/>
</dbReference>
<proteinExistence type="predicted"/>
<evidence type="ECO:0000259" key="1">
    <source>
        <dbReference type="Pfam" id="PF13518"/>
    </source>
</evidence>
<dbReference type="Gene3D" id="1.10.10.60">
    <property type="entry name" value="Homeodomain-like"/>
    <property type="match status" value="1"/>
</dbReference>
<evidence type="ECO:0000313" key="3">
    <source>
        <dbReference type="Proteomes" id="UP000254677"/>
    </source>
</evidence>
<dbReference type="AlphaFoldDB" id="A0A378KHC0"/>
<reference evidence="2 3" key="1">
    <citation type="submission" date="2018-06" db="EMBL/GenBank/DDBJ databases">
        <authorList>
            <consortium name="Pathogen Informatics"/>
            <person name="Doyle S."/>
        </authorList>
    </citation>
    <scope>NUCLEOTIDE SEQUENCE [LARGE SCALE GENOMIC DNA]</scope>
    <source>
        <strain evidence="2 3">NCTC13292</strain>
    </source>
</reference>
<accession>A0A378KHC0</accession>
<protein>
    <recommendedName>
        <fullName evidence="1">Insertion element IS150 protein InsJ-like helix-turn-helix domain-containing protein</fullName>
    </recommendedName>
</protein>
<keyword evidence="3" id="KW-1185">Reference proteome</keyword>
<dbReference type="Proteomes" id="UP000254677">
    <property type="component" value="Unassembled WGS sequence"/>
</dbReference>
<dbReference type="InterPro" id="IPR055247">
    <property type="entry name" value="InsJ-like_HTH"/>
</dbReference>
<evidence type="ECO:0000313" key="2">
    <source>
        <dbReference type="EMBL" id="STX83919.1"/>
    </source>
</evidence>
<dbReference type="InterPro" id="IPR036397">
    <property type="entry name" value="RNaseH_sf"/>
</dbReference>
<gene>
    <name evidence="2" type="ORF">NCTC13292_03161</name>
</gene>
<dbReference type="EMBL" id="UGOA01000002">
    <property type="protein sequence ID" value="STX83919.1"/>
    <property type="molecule type" value="Genomic_DNA"/>
</dbReference>
<dbReference type="SUPFAM" id="SSF46689">
    <property type="entry name" value="Homeodomain-like"/>
    <property type="match status" value="1"/>
</dbReference>
<name>A0A378KHC0_9GAMM</name>
<organism evidence="2 3">
    <name type="scientific">Legionella donaldsonii</name>
    <dbReference type="NCBI Taxonomy" id="45060"/>
    <lineage>
        <taxon>Bacteria</taxon>
        <taxon>Pseudomonadati</taxon>
        <taxon>Pseudomonadota</taxon>
        <taxon>Gammaproteobacteria</taxon>
        <taxon>Legionellales</taxon>
        <taxon>Legionellaceae</taxon>
        <taxon>Legionella</taxon>
    </lineage>
</organism>
<sequence>MSRKSAFDKFKVIQLYLEDKATLISIAKDSGISIRSLHRWIDQYKVNGFDGLKSKARNDKGSHRELTENLAQVIEGLALQKPKRTIAAIHRQIVRHAKDNGLPIPSYAVVSKIINNISPDLISLAHDGIKPYQQKYDLLYIREASRANEIWQADHTLLDIYVLDDKGGIKRPWLTVIMLITVGALLDIF</sequence>
<dbReference type="RefSeq" id="WP_245954069.1">
    <property type="nucleotide sequence ID" value="NZ_UGOA01000002.1"/>
</dbReference>
<dbReference type="InterPro" id="IPR009057">
    <property type="entry name" value="Homeodomain-like_sf"/>
</dbReference>
<dbReference type="Pfam" id="PF13518">
    <property type="entry name" value="HTH_28"/>
    <property type="match status" value="1"/>
</dbReference>